<organism evidence="3 4">
    <name type="scientific">Abeliophyllum distichum</name>
    <dbReference type="NCBI Taxonomy" id="126358"/>
    <lineage>
        <taxon>Eukaryota</taxon>
        <taxon>Viridiplantae</taxon>
        <taxon>Streptophyta</taxon>
        <taxon>Embryophyta</taxon>
        <taxon>Tracheophyta</taxon>
        <taxon>Spermatophyta</taxon>
        <taxon>Magnoliopsida</taxon>
        <taxon>eudicotyledons</taxon>
        <taxon>Gunneridae</taxon>
        <taxon>Pentapetalae</taxon>
        <taxon>asterids</taxon>
        <taxon>lamiids</taxon>
        <taxon>Lamiales</taxon>
        <taxon>Oleaceae</taxon>
        <taxon>Forsythieae</taxon>
        <taxon>Abeliophyllum</taxon>
    </lineage>
</organism>
<keyword evidence="4" id="KW-1185">Reference proteome</keyword>
<dbReference type="InterPro" id="IPR002110">
    <property type="entry name" value="Ankyrin_rpt"/>
</dbReference>
<dbReference type="Pfam" id="PF13962">
    <property type="entry name" value="PGG"/>
    <property type="match status" value="1"/>
</dbReference>
<dbReference type="AlphaFoldDB" id="A0ABD1VR47"/>
<evidence type="ECO:0000256" key="1">
    <source>
        <dbReference type="SAM" id="Phobius"/>
    </source>
</evidence>
<evidence type="ECO:0000313" key="4">
    <source>
        <dbReference type="Proteomes" id="UP001604336"/>
    </source>
</evidence>
<dbReference type="InterPro" id="IPR036770">
    <property type="entry name" value="Ankyrin_rpt-contain_sf"/>
</dbReference>
<feature type="transmembrane region" description="Helical" evidence="1">
    <location>
        <begin position="635"/>
        <end position="660"/>
    </location>
</feature>
<dbReference type="InterPro" id="IPR026961">
    <property type="entry name" value="PGG_dom"/>
</dbReference>
<dbReference type="EMBL" id="JBFOLK010000001">
    <property type="protein sequence ID" value="KAL2539830.1"/>
    <property type="molecule type" value="Genomic_DNA"/>
</dbReference>
<reference evidence="4" key="1">
    <citation type="submission" date="2024-07" db="EMBL/GenBank/DDBJ databases">
        <title>Two chromosome-level genome assemblies of Korean endemic species Abeliophyllum distichum and Forsythia ovata (Oleaceae).</title>
        <authorList>
            <person name="Jang H."/>
        </authorList>
    </citation>
    <scope>NUCLEOTIDE SEQUENCE [LARGE SCALE GENOMIC DNA]</scope>
</reference>
<protein>
    <submittedName>
        <fullName evidence="3">Ankyrin repeat family protein</fullName>
    </submittedName>
</protein>
<name>A0ABD1VR47_9LAMI</name>
<dbReference type="SMART" id="SM00248">
    <property type="entry name" value="ANK"/>
    <property type="match status" value="4"/>
</dbReference>
<dbReference type="Pfam" id="PF12796">
    <property type="entry name" value="Ank_2"/>
    <property type="match status" value="1"/>
</dbReference>
<dbReference type="SUPFAM" id="SSF48403">
    <property type="entry name" value="Ankyrin repeat"/>
    <property type="match status" value="1"/>
</dbReference>
<sequence length="681" mass="76645">MASSSSSIPKYLYPSHVKVGDFVSIKLALDNYMIWRKLIFDFIDSQGMIVFINGDIPEPPQMITASTHDGTREIENPDYQDWKRSDMLVREWILSTLSPTVLIHVVRLKTAQQVWKHLARNLKTVKTFDPSRAETCKLSTHFEVPFPPLISPSSTPCIIDAGLCSHFPDTNEFELCLNIAFAFLFHIRLMTDVNKLEETNLSLHLPLYKASITGDWERARRFLQENPDAIRASITVALETALMVAVRSSKRIHFVKELVKLMEPEDLALGDVTGFTALHVTALIDNIAVAKMLVEKNPGLPNVWDKDRSLPIHRAAMGGKKEMVLYLLTVTNEDAEPKPFESEPGLQFVHLLIGNGMYDIALDLLQRYPKLALGEPSPLIAFTVNRSAFPSGTSYNFWQRLIYSSVPGKFEDHDQTSMNWAKIFIPGLRQVLLSSPDTMKNNCLHLAGYLATWPKLNIRESAAGAVLQLQRELQWFKEVENIILPQDKEVENSEKKTPAMLFVESHEELVKEGEEWMKDTANSCIIVATLIVTVLFAAAITVPGGSNGNTGLPNFSEQKAFKIFAISDALALFSSTTSMLMFLSILTSRYAEEDFLYALPKRLIIGLGTLFLSIIFMMAAFGTTVYLVFGNDKTWILEVLVGLACLPVGLFVFFQFPLLWDMIKSTYFPSIFGKRSDRILL</sequence>
<dbReference type="PANTHER" id="PTHR24177">
    <property type="entry name" value="CASKIN"/>
    <property type="match status" value="1"/>
</dbReference>
<feature type="transmembrane region" description="Helical" evidence="1">
    <location>
        <begin position="524"/>
        <end position="543"/>
    </location>
</feature>
<dbReference type="PANTHER" id="PTHR24177:SF292">
    <property type="entry name" value="ANKYRIN REPEAT FAMILY PROTEIN-RELATED"/>
    <property type="match status" value="1"/>
</dbReference>
<keyword evidence="1" id="KW-0472">Membrane</keyword>
<keyword evidence="1" id="KW-0812">Transmembrane</keyword>
<feature type="domain" description="PGG" evidence="2">
    <location>
        <begin position="514"/>
        <end position="628"/>
    </location>
</feature>
<gene>
    <name evidence="3" type="ORF">Adt_00808</name>
</gene>
<feature type="transmembrane region" description="Helical" evidence="1">
    <location>
        <begin position="563"/>
        <end position="583"/>
    </location>
</feature>
<evidence type="ECO:0000313" key="3">
    <source>
        <dbReference type="EMBL" id="KAL2539830.1"/>
    </source>
</evidence>
<comment type="caution">
    <text evidence="3">The sequence shown here is derived from an EMBL/GenBank/DDBJ whole genome shotgun (WGS) entry which is preliminary data.</text>
</comment>
<dbReference type="Proteomes" id="UP001604336">
    <property type="component" value="Unassembled WGS sequence"/>
</dbReference>
<keyword evidence="1" id="KW-1133">Transmembrane helix</keyword>
<proteinExistence type="predicted"/>
<evidence type="ECO:0000259" key="2">
    <source>
        <dbReference type="Pfam" id="PF13962"/>
    </source>
</evidence>
<accession>A0ABD1VR47</accession>
<dbReference type="Gene3D" id="1.25.40.20">
    <property type="entry name" value="Ankyrin repeat-containing domain"/>
    <property type="match status" value="1"/>
</dbReference>
<feature type="transmembrane region" description="Helical" evidence="1">
    <location>
        <begin position="603"/>
        <end position="629"/>
    </location>
</feature>